<keyword evidence="5" id="KW-0966">Cell projection</keyword>
<dbReference type="InterPro" id="IPR033253">
    <property type="entry name" value="CFAP45"/>
</dbReference>
<dbReference type="OrthoDB" id="1902038at2759"/>
<dbReference type="PANTHER" id="PTHR15504:SF0">
    <property type="entry name" value="CILIA- AND FLAGELLA-ASSOCIATED PROTEIN 45"/>
    <property type="match status" value="1"/>
</dbReference>
<evidence type="ECO:0000256" key="9">
    <source>
        <dbReference type="SAM" id="MobiDB-lite"/>
    </source>
</evidence>
<dbReference type="GO" id="GO:0031514">
    <property type="term" value="C:motile cilium"/>
    <property type="evidence" value="ECO:0007669"/>
    <property type="project" value="UniProtKB-SubCell"/>
</dbReference>
<feature type="coiled-coil region" evidence="8">
    <location>
        <begin position="172"/>
        <end position="261"/>
    </location>
</feature>
<dbReference type="Proteomes" id="UP001153712">
    <property type="component" value="Chromosome 4"/>
</dbReference>
<organism evidence="11 12">
    <name type="scientific">Phyllotreta striolata</name>
    <name type="common">Striped flea beetle</name>
    <name type="synonym">Crioceris striolata</name>
    <dbReference type="NCBI Taxonomy" id="444603"/>
    <lineage>
        <taxon>Eukaryota</taxon>
        <taxon>Metazoa</taxon>
        <taxon>Ecdysozoa</taxon>
        <taxon>Arthropoda</taxon>
        <taxon>Hexapoda</taxon>
        <taxon>Insecta</taxon>
        <taxon>Pterygota</taxon>
        <taxon>Neoptera</taxon>
        <taxon>Endopterygota</taxon>
        <taxon>Coleoptera</taxon>
        <taxon>Polyphaga</taxon>
        <taxon>Cucujiformia</taxon>
        <taxon>Chrysomeloidea</taxon>
        <taxon>Chrysomelidae</taxon>
        <taxon>Galerucinae</taxon>
        <taxon>Alticini</taxon>
        <taxon>Phyllotreta</taxon>
    </lineage>
</organism>
<comment type="subcellular location">
    <subcellularLocation>
        <location evidence="1">Cell projection</location>
        <location evidence="1">Cilium</location>
        <location evidence="1">Flagellum</location>
    </subcellularLocation>
</comment>
<feature type="compositionally biased region" description="Basic and acidic residues" evidence="9">
    <location>
        <begin position="95"/>
        <end position="119"/>
    </location>
</feature>
<feature type="region of interest" description="Disordered" evidence="9">
    <location>
        <begin position="306"/>
        <end position="345"/>
    </location>
</feature>
<dbReference type="AlphaFoldDB" id="A0A9N9XTN2"/>
<dbReference type="EMBL" id="OU900097">
    <property type="protein sequence ID" value="CAG9861557.1"/>
    <property type="molecule type" value="Genomic_DNA"/>
</dbReference>
<evidence type="ECO:0000259" key="10">
    <source>
        <dbReference type="Pfam" id="PF13868"/>
    </source>
</evidence>
<feature type="region of interest" description="Disordered" evidence="9">
    <location>
        <begin position="95"/>
        <end position="131"/>
    </location>
</feature>
<reference evidence="11" key="1">
    <citation type="submission" date="2022-01" db="EMBL/GenBank/DDBJ databases">
        <authorList>
            <person name="King R."/>
        </authorList>
    </citation>
    <scope>NUCLEOTIDE SEQUENCE</scope>
</reference>
<proteinExistence type="inferred from homology"/>
<evidence type="ECO:0000256" key="5">
    <source>
        <dbReference type="ARBA" id="ARBA00023273"/>
    </source>
</evidence>
<evidence type="ECO:0000256" key="3">
    <source>
        <dbReference type="ARBA" id="ARBA00023054"/>
    </source>
</evidence>
<protein>
    <recommendedName>
        <fullName evidence="7">Cilia- and flagella-associated protein 45</fullName>
    </recommendedName>
</protein>
<gene>
    <name evidence="11" type="ORF">PHYEVI_LOCUS7892</name>
</gene>
<evidence type="ECO:0000256" key="7">
    <source>
        <dbReference type="ARBA" id="ARBA00034142"/>
    </source>
</evidence>
<evidence type="ECO:0000313" key="11">
    <source>
        <dbReference type="EMBL" id="CAG9861557.1"/>
    </source>
</evidence>
<dbReference type="Pfam" id="PF13868">
    <property type="entry name" value="TPH"/>
    <property type="match status" value="1"/>
</dbReference>
<evidence type="ECO:0000256" key="2">
    <source>
        <dbReference type="ARBA" id="ARBA00022846"/>
    </source>
</evidence>
<evidence type="ECO:0000256" key="8">
    <source>
        <dbReference type="SAM" id="Coils"/>
    </source>
</evidence>
<accession>A0A9N9XTN2</accession>
<dbReference type="InterPro" id="IPR043597">
    <property type="entry name" value="TPH_dom"/>
</dbReference>
<keyword evidence="3 8" id="KW-0175">Coiled coil</keyword>
<keyword evidence="12" id="KW-1185">Reference proteome</keyword>
<name>A0A9N9XTN2_PHYSR</name>
<dbReference type="PANTHER" id="PTHR15504">
    <property type="entry name" value="NASOPHARYNGEAL EPITHELIUM SPECIFIC PROTEIN 1"/>
    <property type="match status" value="1"/>
</dbReference>
<keyword evidence="2" id="KW-0282">Flagellum</keyword>
<sequence>MDKFRFFKFSSQEKMGGDHSISDCGHSINGRPIHYKKKHALEGKNTYQAVGKNGVKQKIIPSRQPSIEPAIVCYSEFSRLKNQAKIVTPEERKARLDEAEREKSQKHFESQMRKEELKRSQKIQVSKPGGKLESLEEGSILLSRSQALQLEQDERVKQANSIILATKCRAIRHAQLTEKKLLEKELKEENKRLDLLMEQTRLEKVEAEEKRREEAERKRQRYIKEIQQQVREKEMLELFEAEKAEEECRLLNKVLVAQQKEEEQKAHDGAIYKRKLRDEFLKTTEEAEYFRTVREQEEKLREMRMNEFQRQKQEEEDARNRETAMKKAAIEREKERFLASHGKGDELKNMMEQFRLARSIEEKEKEWREKEKKEAEKRRAKLEELKKSRAEQIDASRKAQTVIIMRDKEDALKVAQHQRKLYDEHMAKEEKRREEKERHRLFLLEQINAKEKERIHFRMEKYEDGKAQRQEEVVMDKTIDDYLVQKIQGLRDLNMPENYIKDIERQVKAIKTK</sequence>
<evidence type="ECO:0000256" key="1">
    <source>
        <dbReference type="ARBA" id="ARBA00004230"/>
    </source>
</evidence>
<feature type="region of interest" description="Disordered" evidence="9">
    <location>
        <begin position="363"/>
        <end position="392"/>
    </location>
</feature>
<evidence type="ECO:0000313" key="12">
    <source>
        <dbReference type="Proteomes" id="UP001153712"/>
    </source>
</evidence>
<keyword evidence="4" id="KW-0969">Cilium</keyword>
<evidence type="ECO:0000256" key="6">
    <source>
        <dbReference type="ARBA" id="ARBA00034116"/>
    </source>
</evidence>
<comment type="similarity">
    <text evidence="6">Belongs to the CFAP45 family.</text>
</comment>
<evidence type="ECO:0000256" key="4">
    <source>
        <dbReference type="ARBA" id="ARBA00023069"/>
    </source>
</evidence>
<feature type="domain" description="Trichohyalin-plectin-homology" evidence="10">
    <location>
        <begin position="150"/>
        <end position="497"/>
    </location>
</feature>